<comment type="similarity">
    <text evidence="2">Belongs to the perilipin family.</text>
</comment>
<sequence length="458" mass="51494">MPTVTNLSAVADIGRSELVTMTANKKQLNLPKMVAVERIINIPIVESGWKYAGNIYYKIKNSNNLFTWTLDRAEDSIYNVLDTASPAVFLMEKPLNAIDKVLCRSLDIVEQRVPSITLPPQVIYHNTKEYVVRPVLKRADSVKEFGNSVLASKYTVYAADKLDGALDLADKYVDKYLPDDSHVNDATDDVDHKDTSEPPNKTIQTIQHMDRFSRKLQRRLTKLTLAEAKALKEHSVEAIHVLAFVAELVVTDPKLAFQKGKELWASLSQDEPENQARPENLEQLFVLLTRESARRVVHLVNFTADAVGKLPRSVTKYLKESTDSYVQMVRSIIKSVHLDDDQLAVLDEANNESTHASIIKQINSFATNTLDHLAAILAEIQQSSQQDQQQKQQTQDQHQQTKRQGPIPQTTITKPSNHTYPLNQQETLQPPPSPKAQLKASHRHIVNGVENSVENTSS</sequence>
<evidence type="ECO:0000313" key="5">
    <source>
        <dbReference type="EMBL" id="KAK9728300.1"/>
    </source>
</evidence>
<keyword evidence="6" id="KW-1185">Reference proteome</keyword>
<dbReference type="Proteomes" id="UP001458880">
    <property type="component" value="Unassembled WGS sequence"/>
</dbReference>
<dbReference type="PANTHER" id="PTHR14024:SF49">
    <property type="entry name" value="LIPID STORAGE DROPLETS SURFACE-BINDING PROTEIN 1"/>
    <property type="match status" value="1"/>
</dbReference>
<feature type="compositionally biased region" description="Low complexity" evidence="4">
    <location>
        <begin position="385"/>
        <end position="404"/>
    </location>
</feature>
<protein>
    <submittedName>
        <fullName evidence="5">Perilipin family</fullName>
    </submittedName>
</protein>
<evidence type="ECO:0000256" key="4">
    <source>
        <dbReference type="SAM" id="MobiDB-lite"/>
    </source>
</evidence>
<name>A0AAW1L4H1_POPJA</name>
<dbReference type="GO" id="GO:0005829">
    <property type="term" value="C:cytosol"/>
    <property type="evidence" value="ECO:0007669"/>
    <property type="project" value="TreeGrafter"/>
</dbReference>
<accession>A0AAW1L4H1</accession>
<comment type="caution">
    <text evidence="5">The sequence shown here is derived from an EMBL/GenBank/DDBJ whole genome shotgun (WGS) entry which is preliminary data.</text>
</comment>
<feature type="region of interest" description="Disordered" evidence="4">
    <location>
        <begin position="385"/>
        <end position="458"/>
    </location>
</feature>
<feature type="compositionally biased region" description="Polar residues" evidence="4">
    <location>
        <begin position="449"/>
        <end position="458"/>
    </location>
</feature>
<feature type="compositionally biased region" description="Polar residues" evidence="4">
    <location>
        <begin position="407"/>
        <end position="428"/>
    </location>
</feature>
<reference evidence="5 6" key="1">
    <citation type="journal article" date="2024" name="BMC Genomics">
        <title>De novo assembly and annotation of Popillia japonica's genome with initial clues to its potential as an invasive pest.</title>
        <authorList>
            <person name="Cucini C."/>
            <person name="Boschi S."/>
            <person name="Funari R."/>
            <person name="Cardaioli E."/>
            <person name="Iannotti N."/>
            <person name="Marturano G."/>
            <person name="Paoli F."/>
            <person name="Bruttini M."/>
            <person name="Carapelli A."/>
            <person name="Frati F."/>
            <person name="Nardi F."/>
        </authorList>
    </citation>
    <scope>NUCLEOTIDE SEQUENCE [LARGE SCALE GENOMIC DNA]</scope>
    <source>
        <strain evidence="5">DMR45628</strain>
    </source>
</reference>
<dbReference type="EMBL" id="JASPKY010000171">
    <property type="protein sequence ID" value="KAK9728300.1"/>
    <property type="molecule type" value="Genomic_DNA"/>
</dbReference>
<dbReference type="GO" id="GO:0005811">
    <property type="term" value="C:lipid droplet"/>
    <property type="evidence" value="ECO:0007669"/>
    <property type="project" value="UniProtKB-SubCell"/>
</dbReference>
<organism evidence="5 6">
    <name type="scientific">Popillia japonica</name>
    <name type="common">Japanese beetle</name>
    <dbReference type="NCBI Taxonomy" id="7064"/>
    <lineage>
        <taxon>Eukaryota</taxon>
        <taxon>Metazoa</taxon>
        <taxon>Ecdysozoa</taxon>
        <taxon>Arthropoda</taxon>
        <taxon>Hexapoda</taxon>
        <taxon>Insecta</taxon>
        <taxon>Pterygota</taxon>
        <taxon>Neoptera</taxon>
        <taxon>Endopterygota</taxon>
        <taxon>Coleoptera</taxon>
        <taxon>Polyphaga</taxon>
        <taxon>Scarabaeiformia</taxon>
        <taxon>Scarabaeidae</taxon>
        <taxon>Rutelinae</taxon>
        <taxon>Popillia</taxon>
    </lineage>
</organism>
<proteinExistence type="inferred from homology"/>
<evidence type="ECO:0000256" key="3">
    <source>
        <dbReference type="ARBA" id="ARBA00022677"/>
    </source>
</evidence>
<evidence type="ECO:0000313" key="6">
    <source>
        <dbReference type="Proteomes" id="UP001458880"/>
    </source>
</evidence>
<comment type="subcellular location">
    <subcellularLocation>
        <location evidence="1">Lipid droplet</location>
    </subcellularLocation>
</comment>
<dbReference type="InterPro" id="IPR004279">
    <property type="entry name" value="Perilipin"/>
</dbReference>
<evidence type="ECO:0000256" key="2">
    <source>
        <dbReference type="ARBA" id="ARBA00006311"/>
    </source>
</evidence>
<dbReference type="GO" id="GO:0019915">
    <property type="term" value="P:lipid storage"/>
    <property type="evidence" value="ECO:0007669"/>
    <property type="project" value="TreeGrafter"/>
</dbReference>
<dbReference type="PANTHER" id="PTHR14024">
    <property type="entry name" value="PERILIPIN"/>
    <property type="match status" value="1"/>
</dbReference>
<dbReference type="GO" id="GO:0010890">
    <property type="term" value="P:positive regulation of triglyceride storage"/>
    <property type="evidence" value="ECO:0007669"/>
    <property type="project" value="TreeGrafter"/>
</dbReference>
<keyword evidence="3" id="KW-0551">Lipid droplet</keyword>
<dbReference type="AlphaFoldDB" id="A0AAW1L4H1"/>
<evidence type="ECO:0000256" key="1">
    <source>
        <dbReference type="ARBA" id="ARBA00004502"/>
    </source>
</evidence>
<dbReference type="Pfam" id="PF03036">
    <property type="entry name" value="Perilipin"/>
    <property type="match status" value="1"/>
</dbReference>
<gene>
    <name evidence="5" type="ORF">QE152_g18024</name>
</gene>